<reference evidence="2" key="1">
    <citation type="journal article" date="2021" name="Open Biol.">
        <title>Shared evolutionary footprints suggest mitochondrial oxidative damage underlies multiple complex I losses in fungi.</title>
        <authorList>
            <person name="Schikora-Tamarit M.A."/>
            <person name="Marcet-Houben M."/>
            <person name="Nosek J."/>
            <person name="Gabaldon T."/>
        </authorList>
    </citation>
    <scope>NUCLEOTIDE SEQUENCE</scope>
    <source>
        <strain evidence="2">CBS2887</strain>
    </source>
</reference>
<comment type="caution">
    <text evidence="2">The sequence shown here is derived from an EMBL/GenBank/DDBJ whole genome shotgun (WGS) entry which is preliminary data.</text>
</comment>
<evidence type="ECO:0000313" key="3">
    <source>
        <dbReference type="Proteomes" id="UP000774326"/>
    </source>
</evidence>
<evidence type="ECO:0000256" key="1">
    <source>
        <dbReference type="SAM" id="MobiDB-lite"/>
    </source>
</evidence>
<reference evidence="2" key="2">
    <citation type="submission" date="2021-01" db="EMBL/GenBank/DDBJ databases">
        <authorList>
            <person name="Schikora-Tamarit M.A."/>
        </authorList>
    </citation>
    <scope>NUCLEOTIDE SEQUENCE</scope>
    <source>
        <strain evidence="2">CBS2887</strain>
    </source>
</reference>
<accession>A0A9P8PXW4</accession>
<proteinExistence type="predicted"/>
<evidence type="ECO:0000313" key="2">
    <source>
        <dbReference type="EMBL" id="KAH3680552.1"/>
    </source>
</evidence>
<gene>
    <name evidence="2" type="ORF">WICPIJ_008243</name>
</gene>
<dbReference type="Proteomes" id="UP000774326">
    <property type="component" value="Unassembled WGS sequence"/>
</dbReference>
<feature type="region of interest" description="Disordered" evidence="1">
    <location>
        <begin position="34"/>
        <end position="55"/>
    </location>
</feature>
<sequence>MYREEPNVTTRQIIAVVIVMHHFFKWDQFFGLSGSSGESQSKVAGLTPSSSEDDWDWSCSSRDSLWDFCCCNRDLLDKVLVKANWKASDSV</sequence>
<dbReference type="AlphaFoldDB" id="A0A9P8PXW4"/>
<organism evidence="2 3">
    <name type="scientific">Wickerhamomyces pijperi</name>
    <name type="common">Yeast</name>
    <name type="synonym">Pichia pijperi</name>
    <dbReference type="NCBI Taxonomy" id="599730"/>
    <lineage>
        <taxon>Eukaryota</taxon>
        <taxon>Fungi</taxon>
        <taxon>Dikarya</taxon>
        <taxon>Ascomycota</taxon>
        <taxon>Saccharomycotina</taxon>
        <taxon>Saccharomycetes</taxon>
        <taxon>Phaffomycetales</taxon>
        <taxon>Wickerhamomycetaceae</taxon>
        <taxon>Wickerhamomyces</taxon>
    </lineage>
</organism>
<keyword evidence="3" id="KW-1185">Reference proteome</keyword>
<name>A0A9P8PXW4_WICPI</name>
<dbReference type="EMBL" id="JAEUBG010004717">
    <property type="protein sequence ID" value="KAH3680552.1"/>
    <property type="molecule type" value="Genomic_DNA"/>
</dbReference>
<protein>
    <submittedName>
        <fullName evidence="2">Uncharacterized protein</fullName>
    </submittedName>
</protein>